<comment type="caution">
    <text evidence="2">The sequence shown here is derived from an EMBL/GenBank/DDBJ whole genome shotgun (WGS) entry which is preliminary data.</text>
</comment>
<sequence>MKPNLPSGAKAKQDKADKSRDNDTKPLTNPTKPKEIPQTQDDGLVQVSSNSDEDDYNDMNHESSYQRQNFHYKNYSHRKYRPFTKAEASNQTVILPILLEAIKDGSAANSRFPPHNEDNRRFESAPYRESTRKFENCSNPDRLSPIIGNFKNRFNSRHHHYKQFHRGSSYRNDASFRTSRSCEEEDDRDKGRNSANRSLSPTFESTKDSVVIDEIGKTPTQKESEGDATLNDVNLEDKLEVQPSEFDSLKITHTIEIDPRILLKYSTSSNQDSKKLTDESIKKENSSEVGVKTSNEKKKLNSKEEDAIAANYSKREEKT</sequence>
<feature type="region of interest" description="Disordered" evidence="1">
    <location>
        <begin position="1"/>
        <end position="70"/>
    </location>
</feature>
<evidence type="ECO:0000313" key="3">
    <source>
        <dbReference type="Proteomes" id="UP001458880"/>
    </source>
</evidence>
<feature type="compositionally biased region" description="Basic and acidic residues" evidence="1">
    <location>
        <begin position="272"/>
        <end position="286"/>
    </location>
</feature>
<feature type="compositionally biased region" description="Basic and acidic residues" evidence="1">
    <location>
        <begin position="11"/>
        <end position="24"/>
    </location>
</feature>
<dbReference type="AlphaFoldDB" id="A0AAW1N9M9"/>
<feature type="compositionally biased region" description="Basic and acidic residues" evidence="1">
    <location>
        <begin position="294"/>
        <end position="306"/>
    </location>
</feature>
<protein>
    <submittedName>
        <fullName evidence="2">Uncharacterized protein</fullName>
    </submittedName>
</protein>
<accession>A0AAW1N9M9</accession>
<organism evidence="2 3">
    <name type="scientific">Popillia japonica</name>
    <name type="common">Japanese beetle</name>
    <dbReference type="NCBI Taxonomy" id="7064"/>
    <lineage>
        <taxon>Eukaryota</taxon>
        <taxon>Metazoa</taxon>
        <taxon>Ecdysozoa</taxon>
        <taxon>Arthropoda</taxon>
        <taxon>Hexapoda</taxon>
        <taxon>Insecta</taxon>
        <taxon>Pterygota</taxon>
        <taxon>Neoptera</taxon>
        <taxon>Endopterygota</taxon>
        <taxon>Coleoptera</taxon>
        <taxon>Polyphaga</taxon>
        <taxon>Scarabaeiformia</taxon>
        <taxon>Scarabaeidae</taxon>
        <taxon>Rutelinae</taxon>
        <taxon>Popillia</taxon>
    </lineage>
</organism>
<keyword evidence="3" id="KW-1185">Reference proteome</keyword>
<feature type="compositionally biased region" description="Basic and acidic residues" evidence="1">
    <location>
        <begin position="214"/>
        <end position="225"/>
    </location>
</feature>
<feature type="region of interest" description="Disordered" evidence="1">
    <location>
        <begin position="263"/>
        <end position="319"/>
    </location>
</feature>
<reference evidence="2 3" key="1">
    <citation type="journal article" date="2024" name="BMC Genomics">
        <title>De novo assembly and annotation of Popillia japonica's genome with initial clues to its potential as an invasive pest.</title>
        <authorList>
            <person name="Cucini C."/>
            <person name="Boschi S."/>
            <person name="Funari R."/>
            <person name="Cardaioli E."/>
            <person name="Iannotti N."/>
            <person name="Marturano G."/>
            <person name="Paoli F."/>
            <person name="Bruttini M."/>
            <person name="Carapelli A."/>
            <person name="Frati F."/>
            <person name="Nardi F."/>
        </authorList>
    </citation>
    <scope>NUCLEOTIDE SEQUENCE [LARGE SCALE GENOMIC DNA]</scope>
    <source>
        <strain evidence="2">DMR45628</strain>
    </source>
</reference>
<evidence type="ECO:0000313" key="2">
    <source>
        <dbReference type="EMBL" id="KAK9754026.1"/>
    </source>
</evidence>
<gene>
    <name evidence="2" type="ORF">QE152_g1561</name>
</gene>
<evidence type="ECO:0000256" key="1">
    <source>
        <dbReference type="SAM" id="MobiDB-lite"/>
    </source>
</evidence>
<name>A0AAW1N9M9_POPJA</name>
<dbReference type="EMBL" id="JASPKY010000009">
    <property type="protein sequence ID" value="KAK9754026.1"/>
    <property type="molecule type" value="Genomic_DNA"/>
</dbReference>
<feature type="compositionally biased region" description="Polar residues" evidence="1">
    <location>
        <begin position="25"/>
        <end position="50"/>
    </location>
</feature>
<proteinExistence type="predicted"/>
<dbReference type="Proteomes" id="UP001458880">
    <property type="component" value="Unassembled WGS sequence"/>
</dbReference>
<feature type="compositionally biased region" description="Polar residues" evidence="1">
    <location>
        <begin position="193"/>
        <end position="204"/>
    </location>
</feature>
<feature type="region of interest" description="Disordered" evidence="1">
    <location>
        <begin position="172"/>
        <end position="231"/>
    </location>
</feature>